<protein>
    <recommendedName>
        <fullName evidence="1">Protein kinase domain-containing protein</fullName>
    </recommendedName>
</protein>
<dbReference type="RefSeq" id="WP_074372527.1">
    <property type="nucleotide sequence ID" value="NZ_AP024907.1"/>
</dbReference>
<feature type="domain" description="Protein kinase" evidence="1">
    <location>
        <begin position="32"/>
        <end position="320"/>
    </location>
</feature>
<evidence type="ECO:0000313" key="2">
    <source>
        <dbReference type="EMBL" id="SIO93972.1"/>
    </source>
</evidence>
<gene>
    <name evidence="2" type="ORF">VSP9026_01653</name>
</gene>
<evidence type="ECO:0000259" key="1">
    <source>
        <dbReference type="PROSITE" id="PS50011"/>
    </source>
</evidence>
<dbReference type="GO" id="GO:0004672">
    <property type="term" value="F:protein kinase activity"/>
    <property type="evidence" value="ECO:0007669"/>
    <property type="project" value="InterPro"/>
</dbReference>
<dbReference type="EMBL" id="FSSB01000010">
    <property type="protein sequence ID" value="SIO93972.1"/>
    <property type="molecule type" value="Genomic_DNA"/>
</dbReference>
<name>A0A1N6M3F6_9VIBR</name>
<dbReference type="SUPFAM" id="SSF56112">
    <property type="entry name" value="Protein kinase-like (PK-like)"/>
    <property type="match status" value="1"/>
</dbReference>
<dbReference type="InterPro" id="IPR011009">
    <property type="entry name" value="Kinase-like_dom_sf"/>
</dbReference>
<dbReference type="InterPro" id="IPR000719">
    <property type="entry name" value="Prot_kinase_dom"/>
</dbReference>
<sequence>MKYEEYVENINKINEELDALAIKSEYEYVKNLVKALSDKKGLPGGKHKAFDKSTGTVIPKTASGLADADREENCAKALKDYNDDNLFSFQSQVDETIFNDIKKSLGGEARNLKHPSRVSMYKFDKCNINMLGYKQETASLFDFITYMKGLEKSATHGSALEISEQMIHQIIYIHEMLYRAKVKHGDAHLNNYKVIATSLGPKIKLFDFGKAEVDVTESNRYKDLKYLCSREAVSGSHETYWRRVKGLWSESNKKHFPLHRIIQAHKGKSKYGDYSADIEAAGNTAISALKSNYKTNKNTTNDAVRDIFATLSDEIVNILK</sequence>
<dbReference type="Proteomes" id="UP000184774">
    <property type="component" value="Unassembled WGS sequence"/>
</dbReference>
<dbReference type="Gene3D" id="1.10.510.10">
    <property type="entry name" value="Transferase(Phosphotransferase) domain 1"/>
    <property type="match status" value="1"/>
</dbReference>
<proteinExistence type="predicted"/>
<evidence type="ECO:0000313" key="3">
    <source>
        <dbReference type="Proteomes" id="UP000184774"/>
    </source>
</evidence>
<dbReference type="OrthoDB" id="8574696at2"/>
<reference evidence="2 3" key="1">
    <citation type="submission" date="2016-12" db="EMBL/GenBank/DDBJ databases">
        <authorList>
            <person name="Song W.-J."/>
            <person name="Kurnit D.M."/>
        </authorList>
    </citation>
    <scope>NUCLEOTIDE SEQUENCE [LARGE SCALE GENOMIC DNA]</scope>
    <source>
        <strain evidence="2 3">CECT 9026</strain>
    </source>
</reference>
<organism evidence="2 3">
    <name type="scientific">Vibrio spartinae</name>
    <dbReference type="NCBI Taxonomy" id="1918945"/>
    <lineage>
        <taxon>Bacteria</taxon>
        <taxon>Pseudomonadati</taxon>
        <taxon>Pseudomonadota</taxon>
        <taxon>Gammaproteobacteria</taxon>
        <taxon>Vibrionales</taxon>
        <taxon>Vibrionaceae</taxon>
        <taxon>Vibrio</taxon>
    </lineage>
</organism>
<dbReference type="AlphaFoldDB" id="A0A1N6M3F6"/>
<accession>A0A1N6M3F6</accession>
<dbReference type="PROSITE" id="PS50011">
    <property type="entry name" value="PROTEIN_KINASE_DOM"/>
    <property type="match status" value="1"/>
</dbReference>
<dbReference type="GO" id="GO:0005524">
    <property type="term" value="F:ATP binding"/>
    <property type="evidence" value="ECO:0007669"/>
    <property type="project" value="InterPro"/>
</dbReference>